<evidence type="ECO:0000313" key="3">
    <source>
        <dbReference type="EMBL" id="KAF7336447.1"/>
    </source>
</evidence>
<keyword evidence="2" id="KW-1133">Transmembrane helix</keyword>
<accession>A0A8H7CHS7</accession>
<keyword evidence="2" id="KW-0812">Transmembrane</keyword>
<evidence type="ECO:0008006" key="5">
    <source>
        <dbReference type="Google" id="ProtNLM"/>
    </source>
</evidence>
<dbReference type="AlphaFoldDB" id="A0A8H7CHS7"/>
<gene>
    <name evidence="3" type="ORF">MSAN_02298900</name>
</gene>
<feature type="compositionally biased region" description="Basic and acidic residues" evidence="1">
    <location>
        <begin position="456"/>
        <end position="468"/>
    </location>
</feature>
<comment type="caution">
    <text evidence="3">The sequence shown here is derived from an EMBL/GenBank/DDBJ whole genome shotgun (WGS) entry which is preliminary data.</text>
</comment>
<evidence type="ECO:0000313" key="4">
    <source>
        <dbReference type="Proteomes" id="UP000623467"/>
    </source>
</evidence>
<proteinExistence type="predicted"/>
<dbReference type="Proteomes" id="UP000623467">
    <property type="component" value="Unassembled WGS sequence"/>
</dbReference>
<evidence type="ECO:0000256" key="1">
    <source>
        <dbReference type="SAM" id="MobiDB-lite"/>
    </source>
</evidence>
<feature type="transmembrane region" description="Helical" evidence="2">
    <location>
        <begin position="403"/>
        <end position="425"/>
    </location>
</feature>
<dbReference type="OrthoDB" id="3001227at2759"/>
<keyword evidence="2" id="KW-0472">Membrane</keyword>
<sequence length="530" mass="58665">MSIRDHILPKTQIAQWKILPSSASKSLVPSSCFRPPHPKPRREIAGLEKCGYIAQTVFIRVVLEPSVPSHQHTGIHALCAKLADGAISSRPSSSPLFLPNSSMRLFAIFNGIKSFRLGYTEESPYPWRWTTPIVLCVFLLISPFLALVNVPLSAYNIIQEATYQPNATLPAVFLGNLVPSVLQNPTESFTPQLLHVGDMIMLDDYIFNYTIAQAFDGVDTSKPVSTFSYYNNPLSDSCDVANITIQLLLTNVILISGPSEFWTVEIQVNFVVVSTPLFRDSLISLDTLGHPMQVIDLLAKDALGNVSISSLSTAFENLFQSFYHLVRLDLGVILGNQIYNSPTMFNQTIMDPNIFESAANIARDWASNATVMARWQTEVEFFQSNERVPPLQYLRPIPRLKPIGSALTSVFVSTFAILSVMWTVFSLVAGALARAHSGDGPGGTHSNKDCCGQSRMGDKWRESGTEGPKLDSSEVILLSHQEAPDAVEQLRQMVVRNDIETRIALARISAALKRRGLMEDESWDDDPSVY</sequence>
<feature type="region of interest" description="Disordered" evidence="1">
    <location>
        <begin position="436"/>
        <end position="468"/>
    </location>
</feature>
<protein>
    <recommendedName>
        <fullName evidence="5">Transmembrane protein</fullName>
    </recommendedName>
</protein>
<evidence type="ECO:0000256" key="2">
    <source>
        <dbReference type="SAM" id="Phobius"/>
    </source>
</evidence>
<name>A0A8H7CHS7_9AGAR</name>
<reference evidence="3" key="1">
    <citation type="submission" date="2020-05" db="EMBL/GenBank/DDBJ databases">
        <title>Mycena genomes resolve the evolution of fungal bioluminescence.</title>
        <authorList>
            <person name="Tsai I.J."/>
        </authorList>
    </citation>
    <scope>NUCLEOTIDE SEQUENCE</scope>
    <source>
        <strain evidence="3">160909Yilan</strain>
    </source>
</reference>
<keyword evidence="4" id="KW-1185">Reference proteome</keyword>
<organism evidence="3 4">
    <name type="scientific">Mycena sanguinolenta</name>
    <dbReference type="NCBI Taxonomy" id="230812"/>
    <lineage>
        <taxon>Eukaryota</taxon>
        <taxon>Fungi</taxon>
        <taxon>Dikarya</taxon>
        <taxon>Basidiomycota</taxon>
        <taxon>Agaricomycotina</taxon>
        <taxon>Agaricomycetes</taxon>
        <taxon>Agaricomycetidae</taxon>
        <taxon>Agaricales</taxon>
        <taxon>Marasmiineae</taxon>
        <taxon>Mycenaceae</taxon>
        <taxon>Mycena</taxon>
    </lineage>
</organism>
<dbReference type="EMBL" id="JACAZH010000037">
    <property type="protein sequence ID" value="KAF7336447.1"/>
    <property type="molecule type" value="Genomic_DNA"/>
</dbReference>